<accession>A0A0E9N7B2</accession>
<evidence type="ECO:0000313" key="4">
    <source>
        <dbReference type="EMBL" id="GAO45591.1"/>
    </source>
</evidence>
<dbReference type="Pfam" id="PF02481">
    <property type="entry name" value="DNA_processg_A"/>
    <property type="match status" value="1"/>
</dbReference>
<evidence type="ECO:0000256" key="1">
    <source>
        <dbReference type="ARBA" id="ARBA00006525"/>
    </source>
</evidence>
<dbReference type="Gene3D" id="3.40.50.450">
    <property type="match status" value="1"/>
</dbReference>
<dbReference type="InterPro" id="IPR003488">
    <property type="entry name" value="DprA"/>
</dbReference>
<dbReference type="Pfam" id="PF14520">
    <property type="entry name" value="HHH_5"/>
    <property type="match status" value="1"/>
</dbReference>
<comment type="similarity">
    <text evidence="1">Belongs to the DprA/Smf family.</text>
</comment>
<reference evidence="4 5" key="1">
    <citation type="submission" date="2015-04" db="EMBL/GenBank/DDBJ databases">
        <title>Whole genome shotgun sequence of Flavihumibacter petaseus NBRC 106054.</title>
        <authorList>
            <person name="Miyazawa S."/>
            <person name="Hosoyama A."/>
            <person name="Hashimoto M."/>
            <person name="Noguchi M."/>
            <person name="Tsuchikane K."/>
            <person name="Ohji S."/>
            <person name="Yamazoe A."/>
            <person name="Ichikawa N."/>
            <person name="Kimura A."/>
            <person name="Fujita N."/>
        </authorList>
    </citation>
    <scope>NUCLEOTIDE SEQUENCE [LARGE SCALE GENOMIC DNA]</scope>
    <source>
        <strain evidence="4 5">NBRC 106054</strain>
    </source>
</reference>
<dbReference type="InterPro" id="IPR036388">
    <property type="entry name" value="WH-like_DNA-bd_sf"/>
</dbReference>
<dbReference type="PANTHER" id="PTHR43022:SF1">
    <property type="entry name" value="PROTEIN SMF"/>
    <property type="match status" value="1"/>
</dbReference>
<organism evidence="4 5">
    <name type="scientific">Flavihumibacter petaseus NBRC 106054</name>
    <dbReference type="NCBI Taxonomy" id="1220578"/>
    <lineage>
        <taxon>Bacteria</taxon>
        <taxon>Pseudomonadati</taxon>
        <taxon>Bacteroidota</taxon>
        <taxon>Chitinophagia</taxon>
        <taxon>Chitinophagales</taxon>
        <taxon>Chitinophagaceae</taxon>
        <taxon>Flavihumibacter</taxon>
    </lineage>
</organism>
<evidence type="ECO:0000313" key="5">
    <source>
        <dbReference type="Proteomes" id="UP000033121"/>
    </source>
</evidence>
<dbReference type="Proteomes" id="UP000033121">
    <property type="component" value="Unassembled WGS sequence"/>
</dbReference>
<dbReference type="STRING" id="1220578.FPE01S_06_00820"/>
<dbReference type="SUPFAM" id="SSF47781">
    <property type="entry name" value="RuvA domain 2-like"/>
    <property type="match status" value="1"/>
</dbReference>
<dbReference type="OrthoDB" id="9785707at2"/>
<protein>
    <submittedName>
        <fullName evidence="4">Smf protein</fullName>
    </submittedName>
</protein>
<proteinExistence type="inferred from homology"/>
<sequence>MASTETVLQVALTRLPYIGPVHAKALIEKFRTASAIFAASESVLEKMNGIGLIRAKSITQFNDFRECELVLQRSADLGCETLFLGSPAYPASLYNVNDPPTLLYCRGSIDLNRPRKLAVIGTRHHSEYGRLQTESILRQLVPAAPLIISGMAYGIDGLAHRTALKLGLPTIGILAHGLHTVYPAEHRLLATEMLQHGGMLISEFPPGVKPDRHNFPVRNRIVAGIAEALLVIETGKQGGSMITAGLANGYNKYIFAVPGRITDQRSSGCNLLLQQRIASPFFETSGFLSDMNWQVAGSMYTQPPQATIPFDLDPAETILVNLLGKSQVLSIDALYPLSGLSAGVAASALLSLEIRNIIRVLPGKRYQLCL</sequence>
<feature type="domain" description="DprA winged helix" evidence="3">
    <location>
        <begin position="304"/>
        <end position="364"/>
    </location>
</feature>
<dbReference type="SUPFAM" id="SSF102405">
    <property type="entry name" value="MCP/YpsA-like"/>
    <property type="match status" value="1"/>
</dbReference>
<dbReference type="Gene3D" id="1.10.10.10">
    <property type="entry name" value="Winged helix-like DNA-binding domain superfamily/Winged helix DNA-binding domain"/>
    <property type="match status" value="1"/>
</dbReference>
<evidence type="ECO:0000259" key="2">
    <source>
        <dbReference type="Pfam" id="PF02481"/>
    </source>
</evidence>
<comment type="caution">
    <text evidence="4">The sequence shown here is derived from an EMBL/GenBank/DDBJ whole genome shotgun (WGS) entry which is preliminary data.</text>
</comment>
<dbReference type="Pfam" id="PF17782">
    <property type="entry name" value="WHD_DprA"/>
    <property type="match status" value="1"/>
</dbReference>
<dbReference type="GO" id="GO:0009294">
    <property type="term" value="P:DNA-mediated transformation"/>
    <property type="evidence" value="ECO:0007669"/>
    <property type="project" value="InterPro"/>
</dbReference>
<name>A0A0E9N7B2_9BACT</name>
<dbReference type="NCBIfam" id="TIGR00732">
    <property type="entry name" value="dprA"/>
    <property type="match status" value="1"/>
</dbReference>
<dbReference type="AlphaFoldDB" id="A0A0E9N7B2"/>
<keyword evidence="5" id="KW-1185">Reference proteome</keyword>
<evidence type="ECO:0000259" key="3">
    <source>
        <dbReference type="Pfam" id="PF17782"/>
    </source>
</evidence>
<dbReference type="PANTHER" id="PTHR43022">
    <property type="entry name" value="PROTEIN SMF"/>
    <property type="match status" value="1"/>
</dbReference>
<gene>
    <name evidence="4" type="primary">smf</name>
    <name evidence="4" type="ORF">FPE01S_06_00820</name>
</gene>
<dbReference type="InterPro" id="IPR010994">
    <property type="entry name" value="RuvA_2-like"/>
</dbReference>
<dbReference type="RefSeq" id="WP_046371595.1">
    <property type="nucleotide sequence ID" value="NZ_BBWV01000006.1"/>
</dbReference>
<dbReference type="InterPro" id="IPR057666">
    <property type="entry name" value="DrpA_SLOG"/>
</dbReference>
<feature type="domain" description="Smf/DprA SLOG" evidence="2">
    <location>
        <begin position="82"/>
        <end position="289"/>
    </location>
</feature>
<dbReference type="InterPro" id="IPR041614">
    <property type="entry name" value="DprA_WH"/>
</dbReference>
<dbReference type="EMBL" id="BBWV01000006">
    <property type="protein sequence ID" value="GAO45591.1"/>
    <property type="molecule type" value="Genomic_DNA"/>
</dbReference>